<evidence type="ECO:0000313" key="9">
    <source>
        <dbReference type="EMBL" id="SCG69901.1"/>
    </source>
</evidence>
<sequence>MSVTTSGAARTTSTSPQTIGQRYELSGPPLRGGMGDLYRAYDLSLDREVAVKLMRADLADDDQRTELVRRFRREARLLARMRHPGTPAVFDTGEDDGRPFLVMEYVEGATLRNLIDEVQPVPRDWTVYVIAQICAVLARAHELSLVHRDLKPDNVLLCADGTVKVVDFGLAIVTDSSSTHLTPPGVVTGDWRYRAPECDLGIASSRTDLYAVGRILEELLEQTPADDDLWELAALLTHNRPQDRPKDATDVLAPLTPLLRRPSPLPGFVTATTPEGYVETTTGLTGGASRRGQTGHPEWTPAALRRIRASAAEHAEQGRPGRAVDLLRTVLDDPHAPEDALMDVRRDLANLLVEAGETGDALRACNDALTVMTRRLPEDHPAVVSLRLTLARLHARAGDVTTAADLYATVAEDLGGQASTRSERATATRELAIMQAGAGDRAGAEAILTGLLADLRDAAHVDDEQVIATVDALMLVRAPVRRYVPPARGARG</sequence>
<accession>A0A1C5JHV5</accession>
<dbReference type="InterPro" id="IPR011990">
    <property type="entry name" value="TPR-like_helical_dom_sf"/>
</dbReference>
<dbReference type="InterPro" id="IPR011009">
    <property type="entry name" value="Kinase-like_dom_sf"/>
</dbReference>
<keyword evidence="2" id="KW-0723">Serine/threonine-protein kinase</keyword>
<organism evidence="9 10">
    <name type="scientific">Micromonospora inositola</name>
    <dbReference type="NCBI Taxonomy" id="47865"/>
    <lineage>
        <taxon>Bacteria</taxon>
        <taxon>Bacillati</taxon>
        <taxon>Actinomycetota</taxon>
        <taxon>Actinomycetes</taxon>
        <taxon>Micromonosporales</taxon>
        <taxon>Micromonosporaceae</taxon>
        <taxon>Micromonospora</taxon>
    </lineage>
</organism>
<evidence type="ECO:0000256" key="1">
    <source>
        <dbReference type="ARBA" id="ARBA00012513"/>
    </source>
</evidence>
<evidence type="ECO:0000256" key="7">
    <source>
        <dbReference type="SAM" id="MobiDB-lite"/>
    </source>
</evidence>
<dbReference type="EC" id="2.7.11.1" evidence="1"/>
<protein>
    <recommendedName>
        <fullName evidence="1">non-specific serine/threonine protein kinase</fullName>
        <ecNumber evidence="1">2.7.11.1</ecNumber>
    </recommendedName>
</protein>
<keyword evidence="6" id="KW-0067">ATP-binding</keyword>
<keyword evidence="4" id="KW-0547">Nucleotide-binding</keyword>
<dbReference type="Gene3D" id="3.30.200.20">
    <property type="entry name" value="Phosphorylase Kinase, domain 1"/>
    <property type="match status" value="1"/>
</dbReference>
<dbReference type="PROSITE" id="PS50011">
    <property type="entry name" value="PROTEIN_KINASE_DOM"/>
    <property type="match status" value="1"/>
</dbReference>
<dbReference type="Pfam" id="PF00069">
    <property type="entry name" value="Pkinase"/>
    <property type="match status" value="1"/>
</dbReference>
<feature type="compositionally biased region" description="Low complexity" evidence="7">
    <location>
        <begin position="1"/>
        <end position="15"/>
    </location>
</feature>
<dbReference type="GO" id="GO:0005524">
    <property type="term" value="F:ATP binding"/>
    <property type="evidence" value="ECO:0007669"/>
    <property type="project" value="UniProtKB-KW"/>
</dbReference>
<keyword evidence="3" id="KW-0808">Transferase</keyword>
<gene>
    <name evidence="9" type="ORF">GA0070613_4682</name>
</gene>
<dbReference type="Gene3D" id="1.25.40.10">
    <property type="entry name" value="Tetratricopeptide repeat domain"/>
    <property type="match status" value="1"/>
</dbReference>
<keyword evidence="5 9" id="KW-0418">Kinase</keyword>
<reference evidence="10" key="1">
    <citation type="submission" date="2016-06" db="EMBL/GenBank/DDBJ databases">
        <authorList>
            <person name="Varghese N."/>
            <person name="Submissions Spin"/>
        </authorList>
    </citation>
    <scope>NUCLEOTIDE SEQUENCE [LARGE SCALE GENOMIC DNA]</scope>
    <source>
        <strain evidence="10">DSM 43819</strain>
    </source>
</reference>
<dbReference type="EMBL" id="LT607754">
    <property type="protein sequence ID" value="SCG69901.1"/>
    <property type="molecule type" value="Genomic_DNA"/>
</dbReference>
<evidence type="ECO:0000313" key="10">
    <source>
        <dbReference type="Proteomes" id="UP000198221"/>
    </source>
</evidence>
<feature type="region of interest" description="Disordered" evidence="7">
    <location>
        <begin position="1"/>
        <end position="27"/>
    </location>
</feature>
<proteinExistence type="predicted"/>
<dbReference type="Proteomes" id="UP000198221">
    <property type="component" value="Chromosome I"/>
</dbReference>
<evidence type="ECO:0000259" key="8">
    <source>
        <dbReference type="PROSITE" id="PS50011"/>
    </source>
</evidence>
<dbReference type="InterPro" id="IPR008271">
    <property type="entry name" value="Ser/Thr_kinase_AS"/>
</dbReference>
<evidence type="ECO:0000256" key="4">
    <source>
        <dbReference type="ARBA" id="ARBA00022741"/>
    </source>
</evidence>
<dbReference type="AlphaFoldDB" id="A0A1C5JHV5"/>
<evidence type="ECO:0000256" key="3">
    <source>
        <dbReference type="ARBA" id="ARBA00022679"/>
    </source>
</evidence>
<dbReference type="PANTHER" id="PTHR43289">
    <property type="entry name" value="MITOGEN-ACTIVATED PROTEIN KINASE KINASE KINASE 20-RELATED"/>
    <property type="match status" value="1"/>
</dbReference>
<evidence type="ECO:0000256" key="2">
    <source>
        <dbReference type="ARBA" id="ARBA00022527"/>
    </source>
</evidence>
<evidence type="ECO:0000256" key="6">
    <source>
        <dbReference type="ARBA" id="ARBA00022840"/>
    </source>
</evidence>
<dbReference type="InterPro" id="IPR000719">
    <property type="entry name" value="Prot_kinase_dom"/>
</dbReference>
<feature type="domain" description="Protein kinase" evidence="8">
    <location>
        <begin position="23"/>
        <end position="278"/>
    </location>
</feature>
<dbReference type="SUPFAM" id="SSF56112">
    <property type="entry name" value="Protein kinase-like (PK-like)"/>
    <property type="match status" value="1"/>
</dbReference>
<dbReference type="SUPFAM" id="SSF48452">
    <property type="entry name" value="TPR-like"/>
    <property type="match status" value="1"/>
</dbReference>
<dbReference type="GO" id="GO:0004674">
    <property type="term" value="F:protein serine/threonine kinase activity"/>
    <property type="evidence" value="ECO:0007669"/>
    <property type="project" value="UniProtKB-KW"/>
</dbReference>
<dbReference type="CDD" id="cd14014">
    <property type="entry name" value="STKc_PknB_like"/>
    <property type="match status" value="1"/>
</dbReference>
<dbReference type="PANTHER" id="PTHR43289:SF6">
    <property type="entry name" value="SERINE_THREONINE-PROTEIN KINASE NEKL-3"/>
    <property type="match status" value="1"/>
</dbReference>
<evidence type="ECO:0000256" key="5">
    <source>
        <dbReference type="ARBA" id="ARBA00022777"/>
    </source>
</evidence>
<dbReference type="PROSITE" id="PS00108">
    <property type="entry name" value="PROTEIN_KINASE_ST"/>
    <property type="match status" value="1"/>
</dbReference>
<name>A0A1C5JHV5_9ACTN</name>
<keyword evidence="10" id="KW-1185">Reference proteome</keyword>
<dbReference type="Gene3D" id="1.10.510.10">
    <property type="entry name" value="Transferase(Phosphotransferase) domain 1"/>
    <property type="match status" value="1"/>
</dbReference>
<dbReference type="SMART" id="SM00220">
    <property type="entry name" value="S_TKc"/>
    <property type="match status" value="1"/>
</dbReference>